<evidence type="ECO:0000256" key="1">
    <source>
        <dbReference type="ARBA" id="ARBA00011360"/>
    </source>
</evidence>
<dbReference type="AlphaFoldDB" id="A0A3S3NST5"/>
<dbReference type="InterPro" id="IPR042495">
    <property type="entry name" value="PDGFRL"/>
</dbReference>
<dbReference type="PROSITE" id="PS50835">
    <property type="entry name" value="IG_LIKE"/>
    <property type="match status" value="3"/>
</dbReference>
<dbReference type="Proteomes" id="UP000285301">
    <property type="component" value="Unassembled WGS sequence"/>
</dbReference>
<dbReference type="PIRSF" id="PIRSF000615">
    <property type="entry name" value="TyrPK_CSF1-R"/>
    <property type="match status" value="1"/>
</dbReference>
<reference evidence="5 6" key="1">
    <citation type="journal article" date="2018" name="Gigascience">
        <title>Genomes of trombidid mites reveal novel predicted allergens and laterally-transferred genes associated with secondary metabolism.</title>
        <authorList>
            <person name="Dong X."/>
            <person name="Chaisiri K."/>
            <person name="Xia D."/>
            <person name="Armstrong S.D."/>
            <person name="Fang Y."/>
            <person name="Donnelly M.J."/>
            <person name="Kadowaki T."/>
            <person name="McGarry J.W."/>
            <person name="Darby A.C."/>
            <person name="Makepeace B.L."/>
        </authorList>
    </citation>
    <scope>NUCLEOTIDE SEQUENCE [LARGE SCALE GENOMIC DNA]</scope>
    <source>
        <strain evidence="5">UoL-WK</strain>
    </source>
</reference>
<dbReference type="Pfam" id="PF07679">
    <property type="entry name" value="I-set"/>
    <property type="match status" value="1"/>
</dbReference>
<dbReference type="OrthoDB" id="6516171at2759"/>
<evidence type="ECO:0000259" key="4">
    <source>
        <dbReference type="PROSITE" id="PS50835"/>
    </source>
</evidence>
<keyword evidence="3" id="KW-1133">Transmembrane helix</keyword>
<proteinExistence type="predicted"/>
<protein>
    <recommendedName>
        <fullName evidence="2">Platelet-derived growth factor receptor-like protein</fullName>
    </recommendedName>
</protein>
<keyword evidence="6" id="KW-1185">Reference proteome</keyword>
<dbReference type="InterPro" id="IPR036179">
    <property type="entry name" value="Ig-like_dom_sf"/>
</dbReference>
<dbReference type="Pfam" id="PF25305">
    <property type="entry name" value="Ig_PDGFR_d4"/>
    <property type="match status" value="1"/>
</dbReference>
<comment type="subunit">
    <text evidence="1">Forms a complex composed of PDGFRL, TNK2 and GRB2.</text>
</comment>
<feature type="domain" description="Ig-like" evidence="4">
    <location>
        <begin position="404"/>
        <end position="499"/>
    </location>
</feature>
<evidence type="ECO:0000313" key="5">
    <source>
        <dbReference type="EMBL" id="RWS01086.1"/>
    </source>
</evidence>
<feature type="domain" description="Ig-like" evidence="4">
    <location>
        <begin position="302"/>
        <end position="395"/>
    </location>
</feature>
<dbReference type="InterPro" id="IPR007110">
    <property type="entry name" value="Ig-like_dom"/>
</dbReference>
<name>A0A3S3NST5_9ACAR</name>
<dbReference type="Pfam" id="PF00047">
    <property type="entry name" value="ig"/>
    <property type="match status" value="1"/>
</dbReference>
<dbReference type="InterPro" id="IPR013098">
    <property type="entry name" value="Ig_I-set"/>
</dbReference>
<feature type="transmembrane region" description="Helical" evidence="3">
    <location>
        <begin position="527"/>
        <end position="545"/>
    </location>
</feature>
<accession>A0A3S3NST5</accession>
<organism evidence="5 6">
    <name type="scientific">Dinothrombium tinctorium</name>
    <dbReference type="NCBI Taxonomy" id="1965070"/>
    <lineage>
        <taxon>Eukaryota</taxon>
        <taxon>Metazoa</taxon>
        <taxon>Ecdysozoa</taxon>
        <taxon>Arthropoda</taxon>
        <taxon>Chelicerata</taxon>
        <taxon>Arachnida</taxon>
        <taxon>Acari</taxon>
        <taxon>Acariformes</taxon>
        <taxon>Trombidiformes</taxon>
        <taxon>Prostigmata</taxon>
        <taxon>Anystina</taxon>
        <taxon>Parasitengona</taxon>
        <taxon>Trombidioidea</taxon>
        <taxon>Trombidiidae</taxon>
        <taxon>Dinothrombium</taxon>
    </lineage>
</organism>
<dbReference type="InterPro" id="IPR003599">
    <property type="entry name" value="Ig_sub"/>
</dbReference>
<feature type="domain" description="Ig-like" evidence="4">
    <location>
        <begin position="193"/>
        <end position="294"/>
    </location>
</feature>
<keyword evidence="3" id="KW-0472">Membrane</keyword>
<dbReference type="PANTHER" id="PTHR15360:SF4">
    <property type="entry name" value="PROTEIN KINASE DOMAIN-CONTAINING PROTEIN"/>
    <property type="match status" value="1"/>
</dbReference>
<keyword evidence="3" id="KW-0812">Transmembrane</keyword>
<comment type="caution">
    <text evidence="5">The sequence shown here is derived from an EMBL/GenBank/DDBJ whole genome shotgun (WGS) entry which is preliminary data.</text>
</comment>
<dbReference type="InterPro" id="IPR013783">
    <property type="entry name" value="Ig-like_fold"/>
</dbReference>
<keyword evidence="5" id="KW-0675">Receptor</keyword>
<dbReference type="EMBL" id="NCKU01009886">
    <property type="protein sequence ID" value="RWS01086.1"/>
    <property type="molecule type" value="Genomic_DNA"/>
</dbReference>
<evidence type="ECO:0000256" key="2">
    <source>
        <dbReference type="ARBA" id="ARBA00019671"/>
    </source>
</evidence>
<dbReference type="SMART" id="SM00409">
    <property type="entry name" value="IG"/>
    <property type="match status" value="3"/>
</dbReference>
<evidence type="ECO:0000313" key="6">
    <source>
        <dbReference type="Proteomes" id="UP000285301"/>
    </source>
</evidence>
<dbReference type="InterPro" id="IPR013151">
    <property type="entry name" value="Immunoglobulin_dom"/>
</dbReference>
<dbReference type="STRING" id="1965070.A0A3S3NST5"/>
<dbReference type="Gene3D" id="2.60.40.10">
    <property type="entry name" value="Immunoglobulins"/>
    <property type="match status" value="4"/>
</dbReference>
<dbReference type="PANTHER" id="PTHR15360">
    <property type="entry name" value="PLATELET-DERIVED GROWTH FACTOR RECEPTOR LIKE"/>
    <property type="match status" value="1"/>
</dbReference>
<sequence length="549" mass="62635">MREKSMLKLDNLYIFNVSEHDKVEINHTNYGCNETESCTSDFIIDKTSYNQTGLFTCHYNDSITFENFDSAYIFFNDPSHLSVPVTENVVIDIIAKKLSPLTIPCIPTSSKVEVTLWKMYTGSISNPMVAQEQIQVNPIENVSYDPKHGFHFKYVLFDETYGLLACKFSLENHTEEVKVAVYLSHQPDADSIPTIDSYLAKRVVIHGRFTLTCKLQLVHDEDEVDFTWEYPKADDSIVKLGEIKLKHKRLDHYNVTFVSRSISVSKVKTENEGWYTCVVKDKRKKEHKISKYITVYESTSKPFIELSNALKSNTLKKSSGANIKLRVYINAFPKVDFDGIYWLKDGIVMDTLNSEHFESKFTENEATLEIKNATAEDIGFYTLKVSSESAVNNITIEVIVEGLPFIKFSNRTQTEGGKSHQIVCYTIGYPPPDVGIMFKKCVSKCEESNAKTISLWEKEERSRFLNEETLSTDSMMNKIKLTLNFTAKESGMYTCFAQNEYGYAFADHLLVVASTSSKDKNSSANHIVALNSYFIALICSFTYFFNSFK</sequence>
<gene>
    <name evidence="5" type="ORF">B4U79_16774</name>
</gene>
<evidence type="ECO:0000256" key="3">
    <source>
        <dbReference type="SAM" id="Phobius"/>
    </source>
</evidence>
<dbReference type="SUPFAM" id="SSF48726">
    <property type="entry name" value="Immunoglobulin"/>
    <property type="match status" value="3"/>
</dbReference>